<dbReference type="PANTHER" id="PTHR36222:SF1">
    <property type="entry name" value="SERINE PROTEASE INHIBITOR RV3364C"/>
    <property type="match status" value="1"/>
</dbReference>
<organism evidence="3 4">
    <name type="scientific">Peterkaempfera bronchialis</name>
    <dbReference type="NCBI Taxonomy" id="2126346"/>
    <lineage>
        <taxon>Bacteria</taxon>
        <taxon>Bacillati</taxon>
        <taxon>Actinomycetota</taxon>
        <taxon>Actinomycetes</taxon>
        <taxon>Kitasatosporales</taxon>
        <taxon>Streptomycetaceae</taxon>
        <taxon>Peterkaempfera</taxon>
    </lineage>
</organism>
<dbReference type="SMART" id="SM00960">
    <property type="entry name" value="Robl_LC7"/>
    <property type="match status" value="1"/>
</dbReference>
<dbReference type="PANTHER" id="PTHR36222">
    <property type="entry name" value="SERINE PROTEASE INHIBITOR RV3364C"/>
    <property type="match status" value="1"/>
</dbReference>
<dbReference type="Gene3D" id="3.30.450.30">
    <property type="entry name" value="Dynein light chain 2a, cytoplasmic"/>
    <property type="match status" value="1"/>
</dbReference>
<dbReference type="KEGG" id="stri:C7M71_026675"/>
<evidence type="ECO:0000313" key="3">
    <source>
        <dbReference type="EMBL" id="AXI80453.1"/>
    </source>
</evidence>
<reference evidence="4" key="1">
    <citation type="submission" date="2018-07" db="EMBL/GenBank/DDBJ databases">
        <title>Streptacidiphilus bronchialis DSM 106435 chromosome.</title>
        <authorList>
            <person name="Batra D."/>
            <person name="Gulvik C.A."/>
        </authorList>
    </citation>
    <scope>NUCLEOTIDE SEQUENCE [LARGE SCALE GENOMIC DNA]</scope>
    <source>
        <strain evidence="4">DSM 106435</strain>
    </source>
</reference>
<dbReference type="InterPro" id="IPR053141">
    <property type="entry name" value="Mycobact_SerProt_Inhib_Rv3364c"/>
</dbReference>
<evidence type="ECO:0000313" key="4">
    <source>
        <dbReference type="Proteomes" id="UP000249340"/>
    </source>
</evidence>
<protein>
    <submittedName>
        <fullName evidence="3">Roadblock/LC7 domain-containing protein</fullName>
    </submittedName>
</protein>
<evidence type="ECO:0000259" key="2">
    <source>
        <dbReference type="SMART" id="SM00960"/>
    </source>
</evidence>
<evidence type="ECO:0000256" key="1">
    <source>
        <dbReference type="SAM" id="MobiDB-lite"/>
    </source>
</evidence>
<feature type="region of interest" description="Disordered" evidence="1">
    <location>
        <begin position="123"/>
        <end position="179"/>
    </location>
</feature>
<feature type="compositionally biased region" description="Basic and acidic residues" evidence="1">
    <location>
        <begin position="133"/>
        <end position="145"/>
    </location>
</feature>
<dbReference type="InterPro" id="IPR004942">
    <property type="entry name" value="Roadblock/LAMTOR2_dom"/>
</dbReference>
<proteinExistence type="predicted"/>
<feature type="compositionally biased region" description="Low complexity" evidence="1">
    <location>
        <begin position="146"/>
        <end position="164"/>
    </location>
</feature>
<dbReference type="SUPFAM" id="SSF103196">
    <property type="entry name" value="Roadblock/LC7 domain"/>
    <property type="match status" value="1"/>
</dbReference>
<dbReference type="AlphaFoldDB" id="A0A345T398"/>
<dbReference type="Pfam" id="PF03259">
    <property type="entry name" value="Robl_LC7"/>
    <property type="match status" value="1"/>
</dbReference>
<name>A0A345T398_9ACTN</name>
<dbReference type="OrthoDB" id="5187023at2"/>
<feature type="domain" description="Roadblock/LAMTOR2" evidence="2">
    <location>
        <begin position="8"/>
        <end position="103"/>
    </location>
</feature>
<sequence>MNYDGTLDWMLDEALGMPETLHAILLTRDGLLRARSEGISRDEAERQAAALCGVVSISRNTSGFCGYAEDEPSPPWRQTLIEFDDAFVLVIAAGEGSYLALSATERVDLEACSFRMQQLVERLGKAMSSPDRSGADRDANDRSATDRGTTTRTGPDRTVGPRTTAARSGADRPGAGGAA</sequence>
<dbReference type="EMBL" id="CP031264">
    <property type="protein sequence ID" value="AXI80453.1"/>
    <property type="molecule type" value="Genomic_DNA"/>
</dbReference>
<dbReference type="Proteomes" id="UP000249340">
    <property type="component" value="Chromosome"/>
</dbReference>
<keyword evidence="4" id="KW-1185">Reference proteome</keyword>
<gene>
    <name evidence="3" type="ORF">C7M71_026675</name>
</gene>
<dbReference type="RefSeq" id="WP_111489382.1">
    <property type="nucleotide sequence ID" value="NZ_CP031264.1"/>
</dbReference>
<accession>A0A345T398</accession>